<keyword evidence="3" id="KW-1185">Reference proteome</keyword>
<sequence length="75" mass="8817">MQRILIALIRLYQYLLSPWLGHHCRFFPTCSNYAIDAIERFGAIRGAYLTIRRLMRCHPWHHGGIDPVPEKLGKQ</sequence>
<reference evidence="2 3" key="1">
    <citation type="submission" date="2022-09" db="EMBL/GenBank/DDBJ databases">
        <authorList>
            <person name="Giprobiosintez L."/>
        </authorList>
    </citation>
    <scope>NUCLEOTIDE SEQUENCE [LARGE SCALE GENOMIC DNA]</scope>
    <source>
        <strain evidence="3">VKPM-B-12549 (GBS-15)</strain>
    </source>
</reference>
<evidence type="ECO:0000313" key="3">
    <source>
        <dbReference type="Proteomes" id="UP001359308"/>
    </source>
</evidence>
<dbReference type="RefSeq" id="WP_198323119.1">
    <property type="nucleotide sequence ID" value="NZ_CP104311.1"/>
</dbReference>
<dbReference type="EMBL" id="CP104311">
    <property type="protein sequence ID" value="WWF03010.1"/>
    <property type="molecule type" value="Genomic_DNA"/>
</dbReference>
<evidence type="ECO:0000256" key="1">
    <source>
        <dbReference type="HAMAP-Rule" id="MF_00386"/>
    </source>
</evidence>
<dbReference type="Proteomes" id="UP001359308">
    <property type="component" value="Chromosome"/>
</dbReference>
<dbReference type="PANTHER" id="PTHR33383">
    <property type="entry name" value="MEMBRANE PROTEIN INSERTION EFFICIENCY FACTOR-RELATED"/>
    <property type="match status" value="1"/>
</dbReference>
<gene>
    <name evidence="2" type="primary">yidD</name>
    <name evidence="2" type="ORF">N4J17_05155</name>
</gene>
<dbReference type="InterPro" id="IPR002696">
    <property type="entry name" value="Membr_insert_effic_factor_YidD"/>
</dbReference>
<dbReference type="NCBIfam" id="TIGR00278">
    <property type="entry name" value="membrane protein insertion efficiency factor YidD"/>
    <property type="match status" value="1"/>
</dbReference>
<dbReference type="HAMAP" id="MF_00386">
    <property type="entry name" value="UPF0161_YidD"/>
    <property type="match status" value="1"/>
</dbReference>
<name>A0ABZ2F9D8_METCP</name>
<comment type="subcellular location">
    <subcellularLocation>
        <location evidence="1">Cell membrane</location>
        <topology evidence="1">Peripheral membrane protein</topology>
        <orientation evidence="1">Cytoplasmic side</orientation>
    </subcellularLocation>
</comment>
<dbReference type="Pfam" id="PF01809">
    <property type="entry name" value="YidD"/>
    <property type="match status" value="1"/>
</dbReference>
<dbReference type="SMART" id="SM01234">
    <property type="entry name" value="Haemolytic"/>
    <property type="match status" value="1"/>
</dbReference>
<keyword evidence="1" id="KW-1003">Cell membrane</keyword>
<comment type="function">
    <text evidence="1">Could be involved in insertion of integral membrane proteins into the membrane.</text>
</comment>
<keyword evidence="1" id="KW-0472">Membrane</keyword>
<protein>
    <recommendedName>
        <fullName evidence="1">Putative membrane protein insertion efficiency factor</fullName>
    </recommendedName>
</protein>
<dbReference type="PANTHER" id="PTHR33383:SF1">
    <property type="entry name" value="MEMBRANE PROTEIN INSERTION EFFICIENCY FACTOR-RELATED"/>
    <property type="match status" value="1"/>
</dbReference>
<organism evidence="2 3">
    <name type="scientific">Methylococcus capsulatus</name>
    <dbReference type="NCBI Taxonomy" id="414"/>
    <lineage>
        <taxon>Bacteria</taxon>
        <taxon>Pseudomonadati</taxon>
        <taxon>Pseudomonadota</taxon>
        <taxon>Gammaproteobacteria</taxon>
        <taxon>Methylococcales</taxon>
        <taxon>Methylococcaceae</taxon>
        <taxon>Methylococcus</taxon>
    </lineage>
</organism>
<evidence type="ECO:0000313" key="2">
    <source>
        <dbReference type="EMBL" id="WWF03010.1"/>
    </source>
</evidence>
<accession>A0ABZ2F9D8</accession>
<comment type="similarity">
    <text evidence="1">Belongs to the UPF0161 family.</text>
</comment>
<proteinExistence type="inferred from homology"/>